<dbReference type="InterPro" id="IPR026992">
    <property type="entry name" value="DIOX_N"/>
</dbReference>
<evidence type="ECO:0000313" key="6">
    <source>
        <dbReference type="Proteomes" id="UP001309876"/>
    </source>
</evidence>
<dbReference type="PROSITE" id="PS51471">
    <property type="entry name" value="FE2OG_OXY"/>
    <property type="match status" value="1"/>
</dbReference>
<sequence length="354" mass="39250">MNDSAEFAPQLYPPFPKDTNPVIHLSTVSLSELLAGSDAEQARLFEICRTQGFFYLDFSGTKSESLVKEAEAIGRLSETVFKLPLEEKQDKEPKKPFSLLGYKRVGKTKTDDQGIPDTAEFMNVGKDDILDTPHHIPTTPPAIVFESANRAMLASFVVGCHGVGLDIMSVLATKMDLPKDVFSHSNRLKAPCDSHCRMIRGPSRRSTDLPEIQTPGHTDFGTTTILFNWLGGLQVWSEPSRGNFHKQFEGDQPEGAAGQWLWVKPKPGHAIVNLGDAAVRFTGGILCSARHRVVPAPGEQGLWPRYSVVYFIRPNDEVVMKRLQGGMVPPLPEGEEEEELTAAQHQQKKFRAMQ</sequence>
<dbReference type="EMBL" id="JAVRRJ010000007">
    <property type="protein sequence ID" value="KAK5082949.1"/>
    <property type="molecule type" value="Genomic_DNA"/>
</dbReference>
<evidence type="ECO:0000313" key="5">
    <source>
        <dbReference type="EMBL" id="KAK5082949.1"/>
    </source>
</evidence>
<dbReference type="GO" id="GO:0044283">
    <property type="term" value="P:small molecule biosynthetic process"/>
    <property type="evidence" value="ECO:0007669"/>
    <property type="project" value="UniProtKB-ARBA"/>
</dbReference>
<dbReference type="Pfam" id="PF14226">
    <property type="entry name" value="DIOX_N"/>
    <property type="match status" value="1"/>
</dbReference>
<dbReference type="InterPro" id="IPR005123">
    <property type="entry name" value="Oxoglu/Fe-dep_dioxygenase_dom"/>
</dbReference>
<dbReference type="InterPro" id="IPR027443">
    <property type="entry name" value="IPNS-like_sf"/>
</dbReference>
<evidence type="ECO:0000256" key="3">
    <source>
        <dbReference type="SAM" id="MobiDB-lite"/>
    </source>
</evidence>
<comment type="similarity">
    <text evidence="1 2">Belongs to the iron/ascorbate-dependent oxidoreductase family.</text>
</comment>
<feature type="domain" description="Fe2OG dioxygenase" evidence="4">
    <location>
        <begin position="192"/>
        <end position="314"/>
    </location>
</feature>
<keyword evidence="2" id="KW-0408">Iron</keyword>
<dbReference type="SUPFAM" id="SSF51197">
    <property type="entry name" value="Clavaminate synthase-like"/>
    <property type="match status" value="1"/>
</dbReference>
<feature type="region of interest" description="Disordered" evidence="3">
    <location>
        <begin position="329"/>
        <end position="354"/>
    </location>
</feature>
<evidence type="ECO:0000256" key="2">
    <source>
        <dbReference type="RuleBase" id="RU003682"/>
    </source>
</evidence>
<evidence type="ECO:0000256" key="1">
    <source>
        <dbReference type="ARBA" id="ARBA00008056"/>
    </source>
</evidence>
<comment type="caution">
    <text evidence="5">The sequence shown here is derived from an EMBL/GenBank/DDBJ whole genome shotgun (WGS) entry which is preliminary data.</text>
</comment>
<dbReference type="GO" id="GO:0016491">
    <property type="term" value="F:oxidoreductase activity"/>
    <property type="evidence" value="ECO:0007669"/>
    <property type="project" value="UniProtKB-KW"/>
</dbReference>
<reference evidence="5 6" key="1">
    <citation type="submission" date="2023-08" db="EMBL/GenBank/DDBJ databases">
        <title>Black Yeasts Isolated from many extreme environments.</title>
        <authorList>
            <person name="Coleine C."/>
            <person name="Stajich J.E."/>
            <person name="Selbmann L."/>
        </authorList>
    </citation>
    <scope>NUCLEOTIDE SEQUENCE [LARGE SCALE GENOMIC DNA]</scope>
    <source>
        <strain evidence="5 6">CCFEE 5910</strain>
    </source>
</reference>
<proteinExistence type="inferred from homology"/>
<dbReference type="GO" id="GO:0046872">
    <property type="term" value="F:metal ion binding"/>
    <property type="evidence" value="ECO:0007669"/>
    <property type="project" value="UniProtKB-KW"/>
</dbReference>
<accession>A0AAN7SVX1</accession>
<gene>
    <name evidence="5" type="ORF">LTR05_006831</name>
</gene>
<dbReference type="InterPro" id="IPR050231">
    <property type="entry name" value="Iron_ascorbate_oxido_reductase"/>
</dbReference>
<dbReference type="AlphaFoldDB" id="A0AAN7SVX1"/>
<protein>
    <recommendedName>
        <fullName evidence="4">Fe2OG dioxygenase domain-containing protein</fullName>
    </recommendedName>
</protein>
<dbReference type="InterPro" id="IPR044861">
    <property type="entry name" value="IPNS-like_FE2OG_OXY"/>
</dbReference>
<name>A0AAN7SVX1_9EURO</name>
<keyword evidence="2" id="KW-0560">Oxidoreductase</keyword>
<dbReference type="PANTHER" id="PTHR47990">
    <property type="entry name" value="2-OXOGLUTARATE (2OG) AND FE(II)-DEPENDENT OXYGENASE SUPERFAMILY PROTEIN-RELATED"/>
    <property type="match status" value="1"/>
</dbReference>
<dbReference type="Proteomes" id="UP001309876">
    <property type="component" value="Unassembled WGS sequence"/>
</dbReference>
<dbReference type="Pfam" id="PF03171">
    <property type="entry name" value="2OG-FeII_Oxy"/>
    <property type="match status" value="1"/>
</dbReference>
<keyword evidence="2" id="KW-0479">Metal-binding</keyword>
<organism evidence="5 6">
    <name type="scientific">Lithohypha guttulata</name>
    <dbReference type="NCBI Taxonomy" id="1690604"/>
    <lineage>
        <taxon>Eukaryota</taxon>
        <taxon>Fungi</taxon>
        <taxon>Dikarya</taxon>
        <taxon>Ascomycota</taxon>
        <taxon>Pezizomycotina</taxon>
        <taxon>Eurotiomycetes</taxon>
        <taxon>Chaetothyriomycetidae</taxon>
        <taxon>Chaetothyriales</taxon>
        <taxon>Trichomeriaceae</taxon>
        <taxon>Lithohypha</taxon>
    </lineage>
</organism>
<keyword evidence="6" id="KW-1185">Reference proteome</keyword>
<dbReference type="Gene3D" id="2.60.120.330">
    <property type="entry name" value="B-lactam Antibiotic, Isopenicillin N Synthase, Chain"/>
    <property type="match status" value="1"/>
</dbReference>
<evidence type="ECO:0000259" key="4">
    <source>
        <dbReference type="PROSITE" id="PS51471"/>
    </source>
</evidence>